<dbReference type="GeneID" id="40089425"/>
<accession>A0A223LEW5</accession>
<organism evidence="2 3">
    <name type="scientific">Aeromonas phage AS-gz</name>
    <dbReference type="NCBI Taxonomy" id="2026082"/>
    <lineage>
        <taxon>Viruses</taxon>
        <taxon>Duplodnaviria</taxon>
        <taxon>Heunggongvirae</taxon>
        <taxon>Uroviricota</taxon>
        <taxon>Caudoviricetes</taxon>
        <taxon>Pantevenvirales</taxon>
        <taxon>Straboviridae</taxon>
        <taxon>Tulanevirus</taxon>
        <taxon>Tulanevirus asgz</taxon>
    </lineage>
</organism>
<dbReference type="EMBL" id="MF479730">
    <property type="protein sequence ID" value="ASU00604.1"/>
    <property type="molecule type" value="Genomic_DNA"/>
</dbReference>
<dbReference type="Gene3D" id="1.10.10.2850">
    <property type="entry name" value="Phage late-transcription coactivator-like"/>
    <property type="match status" value="1"/>
</dbReference>
<dbReference type="Pfam" id="PF16805">
    <property type="entry name" value="Trans_coact"/>
    <property type="match status" value="1"/>
</dbReference>
<comment type="similarity">
    <text evidence="1">Belongs to the Tevenvirinae late transcription coactivator family.</text>
</comment>
<dbReference type="HAMAP" id="MF_04165">
    <property type="entry name" value="T4_TRANSCR_COACT"/>
    <property type="match status" value="1"/>
</dbReference>
<feature type="region of interest" description="Involved in transcriptional enhancement" evidence="1">
    <location>
        <begin position="79"/>
        <end position="85"/>
    </location>
</feature>
<proteinExistence type="inferred from homology"/>
<sequence length="85" mass="9650">MMSNPNNLNDKTANGIEIENLVKTGLTYLEACVQWLEENSLEINSCHKYIPRAVIDKLSKECVDSDMLRPSIAKSMTRNSLDFLM</sequence>
<dbReference type="InterPro" id="IPR042071">
    <property type="entry name" value="Trans_coact_sf"/>
</dbReference>
<keyword evidence="3" id="KW-1185">Reference proteome</keyword>
<comment type="domain">
    <text evidence="1">The C-terminus is involved in transcriptional enhancement.</text>
</comment>
<evidence type="ECO:0000313" key="2">
    <source>
        <dbReference type="EMBL" id="ASU00604.1"/>
    </source>
</evidence>
<protein>
    <recommendedName>
        <fullName evidence="1">Late transcription coactivator</fullName>
    </recommendedName>
    <alternativeName>
        <fullName evidence="1">RNA polymerase-associated protein Gp33</fullName>
    </alternativeName>
</protein>
<evidence type="ECO:0000256" key="1">
    <source>
        <dbReference type="HAMAP-Rule" id="MF_04165"/>
    </source>
</evidence>
<comment type="subunit">
    <text evidence="1">Interacts with the beta subunit of host RNAP RpoB (via flap domain). Part of the transcription activation complex containing host RNAP, the viral RNA polymerase sigma-like factor, the coactivator gp33, and the sliding clamp.</text>
</comment>
<dbReference type="KEGG" id="vg:40089425"/>
<dbReference type="GO" id="GO:0140537">
    <property type="term" value="F:transcription regulator activator activity"/>
    <property type="evidence" value="ECO:0007669"/>
    <property type="project" value="UniProtKB-UniRule"/>
</dbReference>
<name>A0A223LEW5_9CAUD</name>
<dbReference type="GO" id="GO:0019086">
    <property type="term" value="P:late viral transcription"/>
    <property type="evidence" value="ECO:0007669"/>
    <property type="project" value="UniProtKB-UniRule"/>
</dbReference>
<dbReference type="RefSeq" id="YP_009613055.1">
    <property type="nucleotide sequence ID" value="NC_042019.1"/>
</dbReference>
<dbReference type="InterPro" id="IPR031836">
    <property type="entry name" value="Trans_coact"/>
</dbReference>
<feature type="region of interest" description="Interaction with host RNAP" evidence="1">
    <location>
        <begin position="35"/>
        <end position="65"/>
    </location>
</feature>
<reference evidence="2 3" key="1">
    <citation type="submission" date="2017-07" db="EMBL/GenBank/DDBJ databases">
        <title>In vitro design and evaluation of phage cocktails against multidrug-resistant Aeromonas salmonicida.</title>
        <authorList>
            <person name="Chen L."/>
            <person name="Yuan S."/>
            <person name="Ma Y."/>
        </authorList>
    </citation>
    <scope>NUCLEOTIDE SEQUENCE [LARGE SCALE GENOMIC DNA]</scope>
</reference>
<evidence type="ECO:0000313" key="3">
    <source>
        <dbReference type="Proteomes" id="UP000221110"/>
    </source>
</evidence>
<dbReference type="InterPro" id="IPR046384">
    <property type="entry name" value="LTACT_myovirus"/>
</dbReference>
<comment type="function">
    <text evidence="1">Activates transcription at late promoters when the sliding clamp is present. Binds to both the host RNA polymerase (RNAP) and the upstream dsDNA.</text>
</comment>
<dbReference type="Proteomes" id="UP000221110">
    <property type="component" value="Segment"/>
</dbReference>